<proteinExistence type="predicted"/>
<name>A0A077PI50_XENBV</name>
<protein>
    <submittedName>
        <fullName evidence="1">Uncharacterized protein</fullName>
    </submittedName>
</protein>
<dbReference type="AlphaFoldDB" id="A0A077PI50"/>
<reference evidence="1" key="1">
    <citation type="submission" date="2013-07" db="EMBL/GenBank/DDBJ databases">
        <title>Sub-species coevolution in mutualistic symbiosis.</title>
        <authorList>
            <person name="Murfin K."/>
            <person name="Klassen J."/>
            <person name="Lee M."/>
            <person name="Forst S."/>
            <person name="Stock P."/>
            <person name="Goodrich-Blair H."/>
        </authorList>
    </citation>
    <scope>NUCLEOTIDE SEQUENCE [LARGE SCALE GENOMIC DNA]</scope>
    <source>
        <strain evidence="1">Kraussei Quebec</strain>
    </source>
</reference>
<organism evidence="1 2">
    <name type="scientific">Xenorhabdus bovienii str. kraussei Quebec</name>
    <dbReference type="NCBI Taxonomy" id="1398203"/>
    <lineage>
        <taxon>Bacteria</taxon>
        <taxon>Pseudomonadati</taxon>
        <taxon>Pseudomonadota</taxon>
        <taxon>Gammaproteobacteria</taxon>
        <taxon>Enterobacterales</taxon>
        <taxon>Morganellaceae</taxon>
        <taxon>Xenorhabdus</taxon>
    </lineage>
</organism>
<keyword evidence="2" id="KW-1185">Reference proteome</keyword>
<sequence length="188" mass="21371">MSNYRSAIANGIVTLYYKQENGKEEIVISLPVTTILDRVNGGDWDEQPLIGIQLLMAWLKTFSTVQRSIDDIRFFRWMVAHVWVTEQTRVNHGKPIFMLEDSPIALPISLATTRVALANNIEGALIERFGHEQGVENAMIFYQEMMAPSPEYGLALSDFGKEVLTTMYRSFIEDGVALMQFNKPEVLH</sequence>
<evidence type="ECO:0000313" key="2">
    <source>
        <dbReference type="Proteomes" id="UP000028500"/>
    </source>
</evidence>
<dbReference type="EMBL" id="CBSY010000180">
    <property type="protein sequence ID" value="CDH20327.1"/>
    <property type="molecule type" value="Genomic_DNA"/>
</dbReference>
<dbReference type="OrthoDB" id="6434096at2"/>
<dbReference type="HOGENOM" id="CLU_1676607_0_0_6"/>
<evidence type="ECO:0000313" key="1">
    <source>
        <dbReference type="EMBL" id="CDH20327.1"/>
    </source>
</evidence>
<comment type="caution">
    <text evidence="1">The sequence shown here is derived from an EMBL/GenBank/DDBJ whole genome shotgun (WGS) entry which is preliminary data.</text>
</comment>
<dbReference type="RefSeq" id="WP_051861309.1">
    <property type="nucleotide sequence ID" value="NZ_CAWLZI010000243.1"/>
</dbReference>
<dbReference type="Proteomes" id="UP000028500">
    <property type="component" value="Unassembled WGS sequence"/>
</dbReference>
<accession>A0A077PI50</accession>
<gene>
    <name evidence="1" type="ORF">XBKQ1_2600009</name>
</gene>